<proteinExistence type="predicted"/>
<dbReference type="EMBL" id="CP002999">
    <property type="protein sequence ID" value="AEM69946.1"/>
    <property type="molecule type" value="Genomic_DNA"/>
</dbReference>
<dbReference type="InterPro" id="IPR035897">
    <property type="entry name" value="Toll_tir_struct_dom_sf"/>
</dbReference>
<comment type="catalytic activity">
    <reaction evidence="4">
        <text>NAD(+) + H2O = ADP-D-ribose + nicotinamide + H(+)</text>
        <dbReference type="Rhea" id="RHEA:16301"/>
        <dbReference type="ChEBI" id="CHEBI:15377"/>
        <dbReference type="ChEBI" id="CHEBI:15378"/>
        <dbReference type="ChEBI" id="CHEBI:17154"/>
        <dbReference type="ChEBI" id="CHEBI:57540"/>
        <dbReference type="ChEBI" id="CHEBI:57967"/>
        <dbReference type="EC" id="3.2.2.6"/>
    </reaction>
    <physiologicalReaction direction="left-to-right" evidence="4">
        <dbReference type="Rhea" id="RHEA:16302"/>
    </physiologicalReaction>
</comment>
<dbReference type="RefSeq" id="WP_014032228.1">
    <property type="nucleotide sequence ID" value="NC_015945.1"/>
</dbReference>
<keyword evidence="2" id="KW-0378">Hydrolase</keyword>
<dbReference type="Proteomes" id="UP000008908">
    <property type="component" value="Chromosome"/>
</dbReference>
<evidence type="ECO:0000256" key="2">
    <source>
        <dbReference type="ARBA" id="ARBA00022801"/>
    </source>
</evidence>
<dbReference type="InterPro" id="IPR038454">
    <property type="entry name" value="DnaA_N_sf"/>
</dbReference>
<evidence type="ECO:0000259" key="5">
    <source>
        <dbReference type="PROSITE" id="PS50104"/>
    </source>
</evidence>
<evidence type="ECO:0000313" key="7">
    <source>
        <dbReference type="Proteomes" id="UP000008908"/>
    </source>
</evidence>
<keyword evidence="7" id="KW-1185">Reference proteome</keyword>
<evidence type="ECO:0000256" key="4">
    <source>
        <dbReference type="ARBA" id="ARBA00047304"/>
    </source>
</evidence>
<dbReference type="InterPro" id="IPR024633">
    <property type="entry name" value="DnaA_N_dom"/>
</dbReference>
<name>G2PKW7_ALLRU</name>
<reference evidence="6 7" key="2">
    <citation type="journal article" date="2012" name="Stand. Genomic Sci.">
        <title>Complete genome sequence of the facultatively anaerobic, appendaged bacterium Muricauda ruestringensis type strain (B1(T)).</title>
        <authorList>
            <person name="Huntemann M."/>
            <person name="Teshima H."/>
            <person name="Lapidus A."/>
            <person name="Nolan M."/>
            <person name="Lucas S."/>
            <person name="Hammon N."/>
            <person name="Deshpande S."/>
            <person name="Cheng J.F."/>
            <person name="Tapia R."/>
            <person name="Goodwin L.A."/>
            <person name="Pitluck S."/>
            <person name="Liolios K."/>
            <person name="Pagani I."/>
            <person name="Ivanova N."/>
            <person name="Mavromatis K."/>
            <person name="Mikhailova N."/>
            <person name="Pati A."/>
            <person name="Chen A."/>
            <person name="Palaniappan K."/>
            <person name="Land M."/>
            <person name="Hauser L."/>
            <person name="Pan C."/>
            <person name="Brambilla E.M."/>
            <person name="Rohde M."/>
            <person name="Spring S."/>
            <person name="Goker M."/>
            <person name="Detter J.C."/>
            <person name="Bristow J."/>
            <person name="Eisen J.A."/>
            <person name="Markowitz V."/>
            <person name="Hugenholtz P."/>
            <person name="Kyrpides N.C."/>
            <person name="Klenk H.P."/>
            <person name="Woyke T."/>
        </authorList>
    </citation>
    <scope>NUCLEOTIDE SEQUENCE [LARGE SCALE GENOMIC DNA]</scope>
    <source>
        <strain evidence="7">DSM 13258 / LMG 19739 / B1</strain>
    </source>
</reference>
<dbReference type="AlphaFoldDB" id="G2PKW7"/>
<keyword evidence="3" id="KW-0520">NAD</keyword>
<reference evidence="7" key="1">
    <citation type="submission" date="2011-08" db="EMBL/GenBank/DDBJ databases">
        <title>The complete genome of Muricauda ruestringensis DSM 13258.</title>
        <authorList>
            <person name="Lucas S."/>
            <person name="Han J."/>
            <person name="Lapidus A."/>
            <person name="Bruce D."/>
            <person name="Goodwin L."/>
            <person name="Pitluck S."/>
            <person name="Peters L."/>
            <person name="Kyrpides N."/>
            <person name="Mavromatis K."/>
            <person name="Ivanova N."/>
            <person name="Ovchinnikova G."/>
            <person name="Teshima H."/>
            <person name="Detter J.C."/>
            <person name="Tapia R."/>
            <person name="Han C."/>
            <person name="Land M."/>
            <person name="Hauser L."/>
            <person name="Markowitz V."/>
            <person name="Cheng J.-F."/>
            <person name="Hugenholtz P."/>
            <person name="Woyke T."/>
            <person name="Wu D."/>
            <person name="Spring S."/>
            <person name="Schroeder M."/>
            <person name="Brambilla E."/>
            <person name="Klenk H.-P."/>
            <person name="Eisen J.A."/>
        </authorList>
    </citation>
    <scope>NUCLEOTIDE SEQUENCE [LARGE SCALE GENOMIC DNA]</scope>
    <source>
        <strain evidence="7">DSM 13258 / LMG 19739 / B1</strain>
    </source>
</reference>
<protein>
    <recommendedName>
        <fullName evidence="1">ADP-ribosyl cyclase/cyclic ADP-ribose hydrolase</fullName>
        <ecNumber evidence="1">3.2.2.6</ecNumber>
    </recommendedName>
</protein>
<evidence type="ECO:0000256" key="1">
    <source>
        <dbReference type="ARBA" id="ARBA00011982"/>
    </source>
</evidence>
<dbReference type="EC" id="3.2.2.6" evidence="1"/>
<evidence type="ECO:0000313" key="6">
    <source>
        <dbReference type="EMBL" id="AEM69946.1"/>
    </source>
</evidence>
<evidence type="ECO:0000256" key="3">
    <source>
        <dbReference type="ARBA" id="ARBA00023027"/>
    </source>
</evidence>
<dbReference type="KEGG" id="mrs:Murru_0899"/>
<feature type="domain" description="TIR" evidence="5">
    <location>
        <begin position="99"/>
        <end position="232"/>
    </location>
</feature>
<dbReference type="PROSITE" id="PS50104">
    <property type="entry name" value="TIR"/>
    <property type="match status" value="1"/>
</dbReference>
<dbReference type="PANTHER" id="PTHR32009:SF39">
    <property type="entry name" value="TIR DOMAIN-CONTAINING PROTEIN"/>
    <property type="match status" value="1"/>
</dbReference>
<dbReference type="SUPFAM" id="SSF52200">
    <property type="entry name" value="Toll/Interleukin receptor TIR domain"/>
    <property type="match status" value="1"/>
</dbReference>
<dbReference type="eggNOG" id="COG4916">
    <property type="taxonomic scope" value="Bacteria"/>
</dbReference>
<dbReference type="STRING" id="886377.Murru_0899"/>
<dbReference type="SMART" id="SM00255">
    <property type="entry name" value="TIR"/>
    <property type="match status" value="1"/>
</dbReference>
<accession>G2PKW7</accession>
<dbReference type="GO" id="GO:0061809">
    <property type="term" value="F:NAD+ nucleosidase activity, cyclic ADP-ribose generating"/>
    <property type="evidence" value="ECO:0007669"/>
    <property type="project" value="UniProtKB-EC"/>
</dbReference>
<dbReference type="Pfam" id="PF13676">
    <property type="entry name" value="TIR_2"/>
    <property type="match status" value="1"/>
</dbReference>
<sequence length="236" mass="27680">MNKTAESAWKECLIFIKDNLQPQAYKTWFEPVIPIKLENDTLTIQVPSKFFHEWIEEHYLKLLRVALIKFIGEKAKLNYQIRVDYTYSSLNITNVEKSLEYDVFISHSSEDKDSFVRPLVIELQQLGIRVWYDEFELKLGDSLRKSIDKGLINSRYGIIILSKSFFNRNWTQYELNGFVNREMNGLKVILPIWHNVTKEEVQNFSPSLADKVALNSELKDINGIANDIYTFLTKTD</sequence>
<dbReference type="InterPro" id="IPR000157">
    <property type="entry name" value="TIR_dom"/>
</dbReference>
<dbReference type="Pfam" id="PF11638">
    <property type="entry name" value="DnaA_N"/>
    <property type="match status" value="1"/>
</dbReference>
<dbReference type="HOGENOM" id="CLU_1174361_0_0_10"/>
<dbReference type="eggNOG" id="COG0593">
    <property type="taxonomic scope" value="Bacteria"/>
</dbReference>
<gene>
    <name evidence="6" type="ordered locus">Murru_0899</name>
</gene>
<dbReference type="GO" id="GO:0007165">
    <property type="term" value="P:signal transduction"/>
    <property type="evidence" value="ECO:0007669"/>
    <property type="project" value="InterPro"/>
</dbReference>
<dbReference type="OrthoDB" id="7285215at2"/>
<dbReference type="Gene3D" id="3.30.300.180">
    <property type="match status" value="1"/>
</dbReference>
<organism evidence="6 7">
    <name type="scientific">Allomuricauda ruestringensis (strain DSM 13258 / CIP 107369 / LMG 19739 / B1)</name>
    <name type="common">Muricauda ruestringensis</name>
    <dbReference type="NCBI Taxonomy" id="886377"/>
    <lineage>
        <taxon>Bacteria</taxon>
        <taxon>Pseudomonadati</taxon>
        <taxon>Bacteroidota</taxon>
        <taxon>Flavobacteriia</taxon>
        <taxon>Flavobacteriales</taxon>
        <taxon>Flavobacteriaceae</taxon>
        <taxon>Flagellimonas</taxon>
    </lineage>
</organism>
<dbReference type="PANTHER" id="PTHR32009">
    <property type="entry name" value="TMV RESISTANCE PROTEIN N-LIKE"/>
    <property type="match status" value="1"/>
</dbReference>
<dbReference type="Gene3D" id="3.40.50.10140">
    <property type="entry name" value="Toll/interleukin-1 receptor homology (TIR) domain"/>
    <property type="match status" value="1"/>
</dbReference>